<dbReference type="Pfam" id="PF00664">
    <property type="entry name" value="ABC_membrane"/>
    <property type="match status" value="1"/>
</dbReference>
<feature type="transmembrane region" description="Helical" evidence="7">
    <location>
        <begin position="292"/>
        <end position="311"/>
    </location>
</feature>
<dbReference type="PROSITE" id="PS50893">
    <property type="entry name" value="ABC_TRANSPORTER_2"/>
    <property type="match status" value="1"/>
</dbReference>
<dbReference type="SUPFAM" id="SSF90123">
    <property type="entry name" value="ABC transporter transmembrane region"/>
    <property type="match status" value="1"/>
</dbReference>
<keyword evidence="2 7" id="KW-0812">Transmembrane</keyword>
<feature type="domain" description="ABC transporter" evidence="8">
    <location>
        <begin position="358"/>
        <end position="592"/>
    </location>
</feature>
<protein>
    <submittedName>
        <fullName evidence="10">ABC transporter ATP-binding protein</fullName>
    </submittedName>
</protein>
<organism evidence="10 11">
    <name type="scientific">Nocardioides aestuarii</name>
    <dbReference type="NCBI Taxonomy" id="252231"/>
    <lineage>
        <taxon>Bacteria</taxon>
        <taxon>Bacillati</taxon>
        <taxon>Actinomycetota</taxon>
        <taxon>Actinomycetes</taxon>
        <taxon>Propionibacteriales</taxon>
        <taxon>Nocardioidaceae</taxon>
        <taxon>Nocardioides</taxon>
    </lineage>
</organism>
<dbReference type="PANTHER" id="PTHR24221:SF654">
    <property type="entry name" value="ATP-BINDING CASSETTE SUB-FAMILY B MEMBER 6"/>
    <property type="match status" value="1"/>
</dbReference>
<evidence type="ECO:0000313" key="11">
    <source>
        <dbReference type="Proteomes" id="UP001597351"/>
    </source>
</evidence>
<evidence type="ECO:0000256" key="4">
    <source>
        <dbReference type="ARBA" id="ARBA00022840"/>
    </source>
</evidence>
<dbReference type="Gene3D" id="3.40.50.300">
    <property type="entry name" value="P-loop containing nucleotide triphosphate hydrolases"/>
    <property type="match status" value="1"/>
</dbReference>
<comment type="caution">
    <text evidence="10">The sequence shown here is derived from an EMBL/GenBank/DDBJ whole genome shotgun (WGS) entry which is preliminary data.</text>
</comment>
<dbReference type="InterPro" id="IPR027417">
    <property type="entry name" value="P-loop_NTPase"/>
</dbReference>
<evidence type="ECO:0000259" key="9">
    <source>
        <dbReference type="PROSITE" id="PS50929"/>
    </source>
</evidence>
<dbReference type="Proteomes" id="UP001597351">
    <property type="component" value="Unassembled WGS sequence"/>
</dbReference>
<dbReference type="PROSITE" id="PS50929">
    <property type="entry name" value="ABC_TM1F"/>
    <property type="match status" value="1"/>
</dbReference>
<dbReference type="PANTHER" id="PTHR24221">
    <property type="entry name" value="ATP-BINDING CASSETTE SUB-FAMILY B"/>
    <property type="match status" value="1"/>
</dbReference>
<dbReference type="InterPro" id="IPR011527">
    <property type="entry name" value="ABC1_TM_dom"/>
</dbReference>
<keyword evidence="4 10" id="KW-0067">ATP-binding</keyword>
<dbReference type="SMART" id="SM00382">
    <property type="entry name" value="AAA"/>
    <property type="match status" value="1"/>
</dbReference>
<comment type="subcellular location">
    <subcellularLocation>
        <location evidence="1">Cell membrane</location>
        <topology evidence="1">Multi-pass membrane protein</topology>
    </subcellularLocation>
</comment>
<reference evidence="11" key="1">
    <citation type="journal article" date="2019" name="Int. J. Syst. Evol. Microbiol.">
        <title>The Global Catalogue of Microorganisms (GCM) 10K type strain sequencing project: providing services to taxonomists for standard genome sequencing and annotation.</title>
        <authorList>
            <consortium name="The Broad Institute Genomics Platform"/>
            <consortium name="The Broad Institute Genome Sequencing Center for Infectious Disease"/>
            <person name="Wu L."/>
            <person name="Ma J."/>
        </authorList>
    </citation>
    <scope>NUCLEOTIDE SEQUENCE [LARGE SCALE GENOMIC DNA]</scope>
    <source>
        <strain evidence="11">CGMCC 1.12477</strain>
    </source>
</reference>
<dbReference type="InterPro" id="IPR003593">
    <property type="entry name" value="AAA+_ATPase"/>
</dbReference>
<dbReference type="InterPro" id="IPR036640">
    <property type="entry name" value="ABC1_TM_sf"/>
</dbReference>
<sequence>MSATTEQGTRFDTGEDLAPIETIRRGLAVSPELKDGLRLTLVFAVVASFGQVIIPIAVQQTIDRGLRGPGGPDVSFVVLMGLVAALGIVVTSTASYLMTSRLFRTSERGLATLRVKAFRHVHDLPLLTQNTERRGALVSRVTTDVDQISQFLVFGGLIFVVSIGQVLVATIVMVAYSWQLALVVWLAFAPLFLSIRWFQRKLTAAYAVVRQQVGVMLSAISEPVVGAEVVRSYAVERRTQDRIDTSIDAFKSASITAQRYTVVSFSLGGLSAGLANAGVLVIGVLLGFTGDMTSGTVLAFAFLVTLFVGPVQMGTQILTDAQNAIASWRRVIGILETPADLVDPGSEGEVLPRGPVDIAFDDVTFAYPAGPPVLHDVTMAIDAGTRVAIVGETGSGKSTFAKLLTRLMDPTAGRVLLDGIDVRDVAAASLRRSVVLVPQEGFLFDDTITANVRYGRLDATEADILASAEELGLADWVAGLPRGLATRVGQRGESLSAGERQLVALLRAHLADPDLLVLDEATSAVDPQLEMRIGRALERLMSGRTSVTIAHRLSTAENADEVVVVDRGRIVQRGPHAELVTQSGSVYAGLHASWVAQRTAPTG</sequence>
<accession>A0ABW4TJR8</accession>
<keyword evidence="6 7" id="KW-0472">Membrane</keyword>
<evidence type="ECO:0000256" key="6">
    <source>
        <dbReference type="ARBA" id="ARBA00023136"/>
    </source>
</evidence>
<dbReference type="RefSeq" id="WP_343915336.1">
    <property type="nucleotide sequence ID" value="NZ_BAAAJT010000002.1"/>
</dbReference>
<keyword evidence="5 7" id="KW-1133">Transmembrane helix</keyword>
<dbReference type="Gene3D" id="1.20.1560.10">
    <property type="entry name" value="ABC transporter type 1, transmembrane domain"/>
    <property type="match status" value="1"/>
</dbReference>
<feature type="transmembrane region" description="Helical" evidence="7">
    <location>
        <begin position="151"/>
        <end position="172"/>
    </location>
</feature>
<evidence type="ECO:0000256" key="2">
    <source>
        <dbReference type="ARBA" id="ARBA00022692"/>
    </source>
</evidence>
<name>A0ABW4TJR8_9ACTN</name>
<feature type="transmembrane region" description="Helical" evidence="7">
    <location>
        <begin position="39"/>
        <end position="62"/>
    </location>
</feature>
<evidence type="ECO:0000256" key="3">
    <source>
        <dbReference type="ARBA" id="ARBA00022741"/>
    </source>
</evidence>
<keyword evidence="11" id="KW-1185">Reference proteome</keyword>
<evidence type="ECO:0000256" key="5">
    <source>
        <dbReference type="ARBA" id="ARBA00022989"/>
    </source>
</evidence>
<feature type="domain" description="ABC transmembrane type-1" evidence="9">
    <location>
        <begin position="39"/>
        <end position="323"/>
    </location>
</feature>
<dbReference type="Pfam" id="PF00005">
    <property type="entry name" value="ABC_tran"/>
    <property type="match status" value="1"/>
</dbReference>
<dbReference type="SUPFAM" id="SSF52540">
    <property type="entry name" value="P-loop containing nucleoside triphosphate hydrolases"/>
    <property type="match status" value="1"/>
</dbReference>
<dbReference type="GO" id="GO:0005524">
    <property type="term" value="F:ATP binding"/>
    <property type="evidence" value="ECO:0007669"/>
    <property type="project" value="UniProtKB-KW"/>
</dbReference>
<evidence type="ECO:0000313" key="10">
    <source>
        <dbReference type="EMBL" id="MFD1945757.1"/>
    </source>
</evidence>
<evidence type="ECO:0000256" key="1">
    <source>
        <dbReference type="ARBA" id="ARBA00004651"/>
    </source>
</evidence>
<feature type="transmembrane region" description="Helical" evidence="7">
    <location>
        <begin position="74"/>
        <end position="98"/>
    </location>
</feature>
<proteinExistence type="predicted"/>
<dbReference type="CDD" id="cd07346">
    <property type="entry name" value="ABC_6TM_exporters"/>
    <property type="match status" value="1"/>
</dbReference>
<dbReference type="EMBL" id="JBHUGD010000001">
    <property type="protein sequence ID" value="MFD1945757.1"/>
    <property type="molecule type" value="Genomic_DNA"/>
</dbReference>
<evidence type="ECO:0000256" key="7">
    <source>
        <dbReference type="SAM" id="Phobius"/>
    </source>
</evidence>
<keyword evidence="3" id="KW-0547">Nucleotide-binding</keyword>
<feature type="transmembrane region" description="Helical" evidence="7">
    <location>
        <begin position="260"/>
        <end position="286"/>
    </location>
</feature>
<gene>
    <name evidence="10" type="ORF">ACFSDE_03055</name>
</gene>
<dbReference type="InterPro" id="IPR039421">
    <property type="entry name" value="Type_1_exporter"/>
</dbReference>
<evidence type="ECO:0000259" key="8">
    <source>
        <dbReference type="PROSITE" id="PS50893"/>
    </source>
</evidence>
<dbReference type="InterPro" id="IPR003439">
    <property type="entry name" value="ABC_transporter-like_ATP-bd"/>
</dbReference>
<feature type="transmembrane region" description="Helical" evidence="7">
    <location>
        <begin position="178"/>
        <end position="198"/>
    </location>
</feature>